<evidence type="ECO:0000259" key="4">
    <source>
        <dbReference type="SMART" id="SM00322"/>
    </source>
</evidence>
<feature type="compositionally biased region" description="Pro residues" evidence="3">
    <location>
        <begin position="42"/>
        <end position="51"/>
    </location>
</feature>
<dbReference type="InterPro" id="IPR036612">
    <property type="entry name" value="KH_dom_type_1_sf"/>
</dbReference>
<evidence type="ECO:0000256" key="2">
    <source>
        <dbReference type="PROSITE-ProRule" id="PRU00117"/>
    </source>
</evidence>
<dbReference type="PROSITE" id="PS50084">
    <property type="entry name" value="KH_TYPE_1"/>
    <property type="match status" value="3"/>
</dbReference>
<name>A0A7S4Q136_9DINO</name>
<dbReference type="Gene3D" id="3.30.1370.10">
    <property type="entry name" value="K Homology domain, type 1"/>
    <property type="match status" value="3"/>
</dbReference>
<sequence length="359" mass="39970">MMEQPTIIQPPPPPMMGQPMMGQPMMEQPTMEQPMMEQPMMEQPPEPPLPNNPMEQWPNNPGEQVPNNPGEQAPGGEQPEEPVDDTPKVKDSMNYPRNHMKSILGYMGNTIREIRQNGADVWIKPFDDHIEVYMHGTGEQVEAAKKHVILVAQPVEEESKNDWNDWGKDDWRKSSWDRGGWNKNDWGRDDRYNRRDRDNRENETMDLELSAFGCIVGPGGAKIKEVRQQSGAHVSIDKLDTYVQVKIAGSAEQVASAKKLINDLVSGGGTSKGAEKSETLDFEAGVMGNIIGSGGKRINDVRKQSGADVNVKKNDDRCEVIISGSSDAVETAKSMILTFVNAARQGVSPHQVDYQQSTY</sequence>
<dbReference type="CDD" id="cd00105">
    <property type="entry name" value="KH-I"/>
    <property type="match status" value="2"/>
</dbReference>
<gene>
    <name evidence="5" type="ORF">AMON00008_LOCUS8507</name>
</gene>
<feature type="compositionally biased region" description="Low complexity" evidence="3">
    <location>
        <begin position="17"/>
        <end position="41"/>
    </location>
</feature>
<evidence type="ECO:0000313" key="5">
    <source>
        <dbReference type="EMBL" id="CAE4568888.1"/>
    </source>
</evidence>
<dbReference type="EMBL" id="HBNR01013171">
    <property type="protein sequence ID" value="CAE4568888.1"/>
    <property type="molecule type" value="Transcribed_RNA"/>
</dbReference>
<feature type="domain" description="K Homology" evidence="4">
    <location>
        <begin position="87"/>
        <end position="153"/>
    </location>
</feature>
<dbReference type="AlphaFoldDB" id="A0A7S4Q136"/>
<feature type="compositionally biased region" description="Polar residues" evidence="3">
    <location>
        <begin position="57"/>
        <end position="67"/>
    </location>
</feature>
<dbReference type="GO" id="GO:0003723">
    <property type="term" value="F:RNA binding"/>
    <property type="evidence" value="ECO:0007669"/>
    <property type="project" value="UniProtKB-UniRule"/>
</dbReference>
<reference evidence="5" key="1">
    <citation type="submission" date="2021-01" db="EMBL/GenBank/DDBJ databases">
        <authorList>
            <person name="Corre E."/>
            <person name="Pelletier E."/>
            <person name="Niang G."/>
            <person name="Scheremetjew M."/>
            <person name="Finn R."/>
            <person name="Kale V."/>
            <person name="Holt S."/>
            <person name="Cochrane G."/>
            <person name="Meng A."/>
            <person name="Brown T."/>
            <person name="Cohen L."/>
        </authorList>
    </citation>
    <scope>NUCLEOTIDE SEQUENCE</scope>
    <source>
        <strain evidence="5">CCMP3105</strain>
    </source>
</reference>
<dbReference type="InterPro" id="IPR004087">
    <property type="entry name" value="KH_dom"/>
</dbReference>
<keyword evidence="1" id="KW-0677">Repeat</keyword>
<dbReference type="SMART" id="SM00322">
    <property type="entry name" value="KH"/>
    <property type="match status" value="3"/>
</dbReference>
<dbReference type="PANTHER" id="PTHR10288">
    <property type="entry name" value="KH DOMAIN CONTAINING RNA BINDING PROTEIN"/>
    <property type="match status" value="1"/>
</dbReference>
<evidence type="ECO:0000256" key="3">
    <source>
        <dbReference type="SAM" id="MobiDB-lite"/>
    </source>
</evidence>
<keyword evidence="2" id="KW-0694">RNA-binding</keyword>
<feature type="domain" description="K Homology" evidence="4">
    <location>
        <begin position="199"/>
        <end position="266"/>
    </location>
</feature>
<organism evidence="5">
    <name type="scientific">Alexandrium monilatum</name>
    <dbReference type="NCBI Taxonomy" id="311494"/>
    <lineage>
        <taxon>Eukaryota</taxon>
        <taxon>Sar</taxon>
        <taxon>Alveolata</taxon>
        <taxon>Dinophyceae</taxon>
        <taxon>Gonyaulacales</taxon>
        <taxon>Pyrocystaceae</taxon>
        <taxon>Alexandrium</taxon>
    </lineage>
</organism>
<feature type="region of interest" description="Disordered" evidence="3">
    <location>
        <begin position="1"/>
        <end position="96"/>
    </location>
</feature>
<evidence type="ECO:0000256" key="1">
    <source>
        <dbReference type="ARBA" id="ARBA00022737"/>
    </source>
</evidence>
<feature type="compositionally biased region" description="Basic and acidic residues" evidence="3">
    <location>
        <begin position="185"/>
        <end position="196"/>
    </location>
</feature>
<feature type="domain" description="K Homology" evidence="4">
    <location>
        <begin position="274"/>
        <end position="341"/>
    </location>
</feature>
<dbReference type="Pfam" id="PF00013">
    <property type="entry name" value="KH_1"/>
    <property type="match status" value="3"/>
</dbReference>
<protein>
    <recommendedName>
        <fullName evidence="4">K Homology domain-containing protein</fullName>
    </recommendedName>
</protein>
<dbReference type="SUPFAM" id="SSF54791">
    <property type="entry name" value="Eukaryotic type KH-domain (KH-domain type I)"/>
    <property type="match status" value="3"/>
</dbReference>
<accession>A0A7S4Q136</accession>
<feature type="region of interest" description="Disordered" evidence="3">
    <location>
        <begin position="177"/>
        <end position="196"/>
    </location>
</feature>
<proteinExistence type="predicted"/>
<dbReference type="InterPro" id="IPR004088">
    <property type="entry name" value="KH_dom_type_1"/>
</dbReference>